<reference evidence="2" key="1">
    <citation type="submission" date="2013-05" db="EMBL/GenBank/DDBJ databases">
        <title>The Genome sequence of Mucor circinelloides f. circinelloides 1006PhL.</title>
        <authorList>
            <consortium name="The Broad Institute Genomics Platform"/>
            <person name="Cuomo C."/>
            <person name="Earl A."/>
            <person name="Findley K."/>
            <person name="Lee S.C."/>
            <person name="Walker B."/>
            <person name="Young S."/>
            <person name="Zeng Q."/>
            <person name="Gargeya S."/>
            <person name="Fitzgerald M."/>
            <person name="Haas B."/>
            <person name="Abouelleil A."/>
            <person name="Allen A.W."/>
            <person name="Alvarado L."/>
            <person name="Arachchi H.M."/>
            <person name="Berlin A.M."/>
            <person name="Chapman S.B."/>
            <person name="Gainer-Dewar J."/>
            <person name="Goldberg J."/>
            <person name="Griggs A."/>
            <person name="Gujja S."/>
            <person name="Hansen M."/>
            <person name="Howarth C."/>
            <person name="Imamovic A."/>
            <person name="Ireland A."/>
            <person name="Larimer J."/>
            <person name="McCowan C."/>
            <person name="Murphy C."/>
            <person name="Pearson M."/>
            <person name="Poon T.W."/>
            <person name="Priest M."/>
            <person name="Roberts A."/>
            <person name="Saif S."/>
            <person name="Shea T."/>
            <person name="Sisk P."/>
            <person name="Sykes S."/>
            <person name="Wortman J."/>
            <person name="Nusbaum C."/>
            <person name="Birren B."/>
        </authorList>
    </citation>
    <scope>NUCLEOTIDE SEQUENCE [LARGE SCALE GENOMIC DNA]</scope>
    <source>
        <strain evidence="2">1006PhL</strain>
    </source>
</reference>
<dbReference type="VEuPathDB" id="FungiDB:HMPREF1544_00514"/>
<dbReference type="AlphaFoldDB" id="S2JQB9"/>
<dbReference type="EMBL" id="KE123899">
    <property type="protein sequence ID" value="EPB92501.1"/>
    <property type="molecule type" value="Genomic_DNA"/>
</dbReference>
<organism evidence="1 2">
    <name type="scientific">Mucor circinelloides f. circinelloides (strain 1006PhL)</name>
    <name type="common">Mucormycosis agent</name>
    <name type="synonym">Calyptromyces circinelloides</name>
    <dbReference type="NCBI Taxonomy" id="1220926"/>
    <lineage>
        <taxon>Eukaryota</taxon>
        <taxon>Fungi</taxon>
        <taxon>Fungi incertae sedis</taxon>
        <taxon>Mucoromycota</taxon>
        <taxon>Mucoromycotina</taxon>
        <taxon>Mucoromycetes</taxon>
        <taxon>Mucorales</taxon>
        <taxon>Mucorineae</taxon>
        <taxon>Mucoraceae</taxon>
        <taxon>Mucor</taxon>
    </lineage>
</organism>
<keyword evidence="2" id="KW-1185">Reference proteome</keyword>
<dbReference type="InParanoid" id="S2JQB9"/>
<proteinExistence type="predicted"/>
<protein>
    <submittedName>
        <fullName evidence="1">Uncharacterized protein</fullName>
    </submittedName>
</protein>
<evidence type="ECO:0000313" key="1">
    <source>
        <dbReference type="EMBL" id="EPB92501.1"/>
    </source>
</evidence>
<accession>S2JQB9</accession>
<sequence>MADQAPLIPRYQQLVRPNVYRSLYRSDDQSVAKVRVSAAWPPCFPRGCLLFPAMDEISTSLRKSSLESYHPSSSENYLRTYSSDYANNGPSMAQCSLIPDFPAVDNNLSSSDTLTAGGTYNFSADDSTPSDTLEPKSACGYYLESTVLDS</sequence>
<name>S2JQB9_MUCC1</name>
<evidence type="ECO:0000313" key="2">
    <source>
        <dbReference type="Proteomes" id="UP000014254"/>
    </source>
</evidence>
<gene>
    <name evidence="1" type="ORF">HMPREF1544_00514</name>
</gene>
<dbReference type="Proteomes" id="UP000014254">
    <property type="component" value="Unassembled WGS sequence"/>
</dbReference>